<sequence>MTEEAARPSPPWQGKARRDAAGRRGGYISAVLAAVVFFWLTNIWPGWQSLPFLDSATPKVLGIFNASLLVSAVVNLANAAVDRTWFRALGEIATSSIGIAVFARIWTVFPFDFGGSSFDWELVVRIALILASVGCAISILVKVVTLFRLALGTAPANGRGRTRNRSGHYGGSEP</sequence>
<reference evidence="2 3" key="2">
    <citation type="journal article" date="2016" name="J. Biotechnol.">
        <title>Complete genome sequence of Arthrobacter alpinus ERGS4:06, a yellow pigmented bacterium tolerant to cold and radiations isolated from Sikkim Himalaya.</title>
        <authorList>
            <person name="Kumar R."/>
            <person name="Singh D."/>
            <person name="Swarnkar M.K."/>
            <person name="Singh A.K."/>
            <person name="Kumar S."/>
        </authorList>
    </citation>
    <scope>NUCLEOTIDE SEQUENCE [LARGE SCALE GENOMIC DNA]</scope>
    <source>
        <strain evidence="2 3">ERGS4:06</strain>
    </source>
</reference>
<protein>
    <submittedName>
        <fullName evidence="2">Uncharacterized protein</fullName>
    </submittedName>
</protein>
<evidence type="ECO:0000313" key="3">
    <source>
        <dbReference type="Proteomes" id="UP000059574"/>
    </source>
</evidence>
<dbReference type="OrthoDB" id="3789019at2"/>
<keyword evidence="1" id="KW-0472">Membrane</keyword>
<keyword evidence="1" id="KW-1133">Transmembrane helix</keyword>
<feature type="transmembrane region" description="Helical" evidence="1">
    <location>
        <begin position="60"/>
        <end position="81"/>
    </location>
</feature>
<gene>
    <name evidence="2" type="ORF">AS189_13290</name>
</gene>
<evidence type="ECO:0000313" key="2">
    <source>
        <dbReference type="EMBL" id="ALO67298.1"/>
    </source>
</evidence>
<dbReference type="Proteomes" id="UP000059574">
    <property type="component" value="Chromosome"/>
</dbReference>
<accession>A0A0S2M0S1</accession>
<dbReference type="RefSeq" id="WP_062289838.1">
    <property type="nucleotide sequence ID" value="NZ_CP013200.1"/>
</dbReference>
<name>A0A0S2M0S1_9MICC</name>
<feature type="transmembrane region" description="Helical" evidence="1">
    <location>
        <begin position="21"/>
        <end position="40"/>
    </location>
</feature>
<organism evidence="2 3">
    <name type="scientific">Arthrobacter alpinus</name>
    <dbReference type="NCBI Taxonomy" id="656366"/>
    <lineage>
        <taxon>Bacteria</taxon>
        <taxon>Bacillati</taxon>
        <taxon>Actinomycetota</taxon>
        <taxon>Actinomycetes</taxon>
        <taxon>Micrococcales</taxon>
        <taxon>Micrococcaceae</taxon>
        <taxon>Arthrobacter</taxon>
    </lineage>
</organism>
<keyword evidence="1" id="KW-0812">Transmembrane</keyword>
<reference evidence="3" key="1">
    <citation type="submission" date="2015-11" db="EMBL/GenBank/DDBJ databases">
        <authorList>
            <person name="Kumar R."/>
            <person name="Singh D."/>
            <person name="Swarnkar M.K."/>
            <person name="Singh A.K."/>
            <person name="Kumar S."/>
        </authorList>
    </citation>
    <scope>NUCLEOTIDE SEQUENCE [LARGE SCALE GENOMIC DNA]</scope>
    <source>
        <strain evidence="3">ERGS4:06</strain>
    </source>
</reference>
<dbReference type="AlphaFoldDB" id="A0A0S2M0S1"/>
<evidence type="ECO:0000256" key="1">
    <source>
        <dbReference type="SAM" id="Phobius"/>
    </source>
</evidence>
<feature type="transmembrane region" description="Helical" evidence="1">
    <location>
        <begin position="126"/>
        <end position="151"/>
    </location>
</feature>
<dbReference type="EMBL" id="CP013200">
    <property type="protein sequence ID" value="ALO67298.1"/>
    <property type="molecule type" value="Genomic_DNA"/>
</dbReference>
<feature type="transmembrane region" description="Helical" evidence="1">
    <location>
        <begin position="88"/>
        <end position="106"/>
    </location>
</feature>
<proteinExistence type="predicted"/>